<dbReference type="Proteomes" id="UP001595765">
    <property type="component" value="Unassembled WGS sequence"/>
</dbReference>
<evidence type="ECO:0000259" key="1">
    <source>
        <dbReference type="Pfam" id="PF01370"/>
    </source>
</evidence>
<dbReference type="EMBL" id="JBHSBB010000053">
    <property type="protein sequence ID" value="MFC4036680.1"/>
    <property type="molecule type" value="Genomic_DNA"/>
</dbReference>
<dbReference type="RefSeq" id="WP_386438805.1">
    <property type="nucleotide sequence ID" value="NZ_JBHSBB010000053.1"/>
</dbReference>
<proteinExistence type="predicted"/>
<dbReference type="CDD" id="cd05262">
    <property type="entry name" value="SDR_a7"/>
    <property type="match status" value="1"/>
</dbReference>
<comment type="caution">
    <text evidence="2">The sequence shown here is derived from an EMBL/GenBank/DDBJ whole genome shotgun (WGS) entry which is preliminary data.</text>
</comment>
<accession>A0ABV8HXF0</accession>
<dbReference type="PANTHER" id="PTHR48079">
    <property type="entry name" value="PROTEIN YEEZ"/>
    <property type="match status" value="1"/>
</dbReference>
<keyword evidence="3" id="KW-1185">Reference proteome</keyword>
<protein>
    <submittedName>
        <fullName evidence="2">SDR family oxidoreductase</fullName>
    </submittedName>
</protein>
<name>A0ABV8HXF0_9ACTN</name>
<feature type="domain" description="NAD-dependent epimerase/dehydratase" evidence="1">
    <location>
        <begin position="3"/>
        <end position="217"/>
    </location>
</feature>
<dbReference type="Pfam" id="PF01370">
    <property type="entry name" value="Epimerase"/>
    <property type="match status" value="1"/>
</dbReference>
<organism evidence="2 3">
    <name type="scientific">Streptomyces polygonati</name>
    <dbReference type="NCBI Taxonomy" id="1617087"/>
    <lineage>
        <taxon>Bacteria</taxon>
        <taxon>Bacillati</taxon>
        <taxon>Actinomycetota</taxon>
        <taxon>Actinomycetes</taxon>
        <taxon>Kitasatosporales</taxon>
        <taxon>Streptomycetaceae</taxon>
        <taxon>Streptomyces</taxon>
    </lineage>
</organism>
<evidence type="ECO:0000313" key="2">
    <source>
        <dbReference type="EMBL" id="MFC4036680.1"/>
    </source>
</evidence>
<gene>
    <name evidence="2" type="ORF">ACFO3J_35360</name>
</gene>
<dbReference type="PANTHER" id="PTHR48079:SF6">
    <property type="entry name" value="NAD(P)-BINDING DOMAIN-CONTAINING PROTEIN-RELATED"/>
    <property type="match status" value="1"/>
</dbReference>
<dbReference type="InterPro" id="IPR036291">
    <property type="entry name" value="NAD(P)-bd_dom_sf"/>
</dbReference>
<dbReference type="SUPFAM" id="SSF51735">
    <property type="entry name" value="NAD(P)-binding Rossmann-fold domains"/>
    <property type="match status" value="1"/>
</dbReference>
<evidence type="ECO:0000313" key="3">
    <source>
        <dbReference type="Proteomes" id="UP001595765"/>
    </source>
</evidence>
<dbReference type="Gene3D" id="3.40.50.720">
    <property type="entry name" value="NAD(P)-binding Rossmann-like Domain"/>
    <property type="match status" value="1"/>
</dbReference>
<dbReference type="InterPro" id="IPR001509">
    <property type="entry name" value="Epimerase_deHydtase"/>
</dbReference>
<reference evidence="3" key="1">
    <citation type="journal article" date="2019" name="Int. J. Syst. Evol. Microbiol.">
        <title>The Global Catalogue of Microorganisms (GCM) 10K type strain sequencing project: providing services to taxonomists for standard genome sequencing and annotation.</title>
        <authorList>
            <consortium name="The Broad Institute Genomics Platform"/>
            <consortium name="The Broad Institute Genome Sequencing Center for Infectious Disease"/>
            <person name="Wu L."/>
            <person name="Ma J."/>
        </authorList>
    </citation>
    <scope>NUCLEOTIDE SEQUENCE [LARGE SCALE GENOMIC DNA]</scope>
    <source>
        <strain evidence="3">CGMCC 4.7237</strain>
    </source>
</reference>
<dbReference type="InterPro" id="IPR051783">
    <property type="entry name" value="NAD(P)-dependent_oxidoreduct"/>
</dbReference>
<sequence>MRIFVTGASGWIGSAVVPELIGAGHQVLGLARSDASAKAVADMGAEVLRGDLDDTDALRAGALGSDGVIHLAFVVPSMTEAATRTDATAVETFAAGLAGTGKPLVVSGATLVTPGRPSTERDELIAAGPIAARITTMRAALAAADRGVRTCLVMLPRSVHGQGERHGFVPRLIAAARAKGVAGYVGDGDSRWPAVHVKDAARLYRLAVEQAPAGAVLNAVGDEGVSMRAIAQAIGRQLDLPVRSVPAEELSGLPAPLLSTDMPASSAITRELLGWTPTHPGLIEDIEQGHYFS</sequence>